<proteinExistence type="predicted"/>
<keyword evidence="2" id="KW-1185">Reference proteome</keyword>
<evidence type="ECO:0000313" key="2">
    <source>
        <dbReference type="Proteomes" id="UP000504606"/>
    </source>
</evidence>
<organism evidence="2 3">
    <name type="scientific">Frankliniella occidentalis</name>
    <name type="common">Western flower thrips</name>
    <name type="synonym">Euthrips occidentalis</name>
    <dbReference type="NCBI Taxonomy" id="133901"/>
    <lineage>
        <taxon>Eukaryota</taxon>
        <taxon>Metazoa</taxon>
        <taxon>Ecdysozoa</taxon>
        <taxon>Arthropoda</taxon>
        <taxon>Hexapoda</taxon>
        <taxon>Insecta</taxon>
        <taxon>Pterygota</taxon>
        <taxon>Neoptera</taxon>
        <taxon>Paraneoptera</taxon>
        <taxon>Thysanoptera</taxon>
        <taxon>Terebrantia</taxon>
        <taxon>Thripoidea</taxon>
        <taxon>Thripidae</taxon>
        <taxon>Frankliniella</taxon>
    </lineage>
</organism>
<gene>
    <name evidence="3" type="primary">LOC113209819</name>
</gene>
<dbReference type="KEGG" id="foc:113209819"/>
<dbReference type="Proteomes" id="UP000504606">
    <property type="component" value="Unplaced"/>
</dbReference>
<accession>A0A9C6X9U8</accession>
<protein>
    <submittedName>
        <fullName evidence="3">Uncharacterized histidine-rich protein DDB_G0274557</fullName>
    </submittedName>
</protein>
<dbReference type="GeneID" id="113209819"/>
<sequence>GLVPHGVGEVRLRLRPARGGHQDKYHRSAYKYHRSVYHKYHHSAYHQYHHSAYHKYHHKAYHKYHHSAYKYHRSAYHQYHHSDYGGQFPQHHRGRDQRHRGGDQQHPSRDQRQWDHSNSGLDVAELHGLRRAVEKVLDLEPFKTFKASDNHSVNPEKTV</sequence>
<feature type="region of interest" description="Disordered" evidence="1">
    <location>
        <begin position="81"/>
        <end position="118"/>
    </location>
</feature>
<feature type="non-terminal residue" evidence="3">
    <location>
        <position position="1"/>
    </location>
</feature>
<dbReference type="RefSeq" id="XP_052131813.1">
    <property type="nucleotide sequence ID" value="XM_052275853.1"/>
</dbReference>
<evidence type="ECO:0000313" key="3">
    <source>
        <dbReference type="RefSeq" id="XP_052131813.1"/>
    </source>
</evidence>
<evidence type="ECO:0000256" key="1">
    <source>
        <dbReference type="SAM" id="MobiDB-lite"/>
    </source>
</evidence>
<feature type="compositionally biased region" description="Basic and acidic residues" evidence="1">
    <location>
        <begin position="99"/>
        <end position="115"/>
    </location>
</feature>
<name>A0A9C6X9U8_FRAOC</name>
<dbReference type="AlphaFoldDB" id="A0A9C6X9U8"/>
<reference evidence="3" key="1">
    <citation type="submission" date="2025-08" db="UniProtKB">
        <authorList>
            <consortium name="RefSeq"/>
        </authorList>
    </citation>
    <scope>IDENTIFICATION</scope>
    <source>
        <tissue evidence="3">Whole organism</tissue>
    </source>
</reference>